<proteinExistence type="predicted"/>
<name>A0A6S5RLF8_9GAMM</name>
<gene>
    <name evidence="1" type="ORF">WP8S17C03_17610</name>
</gene>
<evidence type="ECO:0000313" key="1">
    <source>
        <dbReference type="EMBL" id="BBT15712.1"/>
    </source>
</evidence>
<reference evidence="1 2" key="1">
    <citation type="submission" date="2019-12" db="EMBL/GenBank/DDBJ databases">
        <title>complete genome sequences of Pseudomonas otitidis str. WP8-S17-CRE-03 isolated from wastewater treatment plant effluent.</title>
        <authorList>
            <person name="Sekizuka T."/>
            <person name="Itokawa K."/>
            <person name="Yatsu K."/>
            <person name="Inamine Y."/>
            <person name="Kuroda M."/>
        </authorList>
    </citation>
    <scope>NUCLEOTIDE SEQUENCE [LARGE SCALE GENOMIC DNA]</scope>
    <source>
        <strain evidence="1 2">WP8-S17-CRE-03</strain>
    </source>
</reference>
<protein>
    <submittedName>
        <fullName evidence="1">Uncharacterized protein</fullName>
    </submittedName>
</protein>
<dbReference type="Proteomes" id="UP000515591">
    <property type="component" value="Chromosome"/>
</dbReference>
<dbReference type="EMBL" id="AP022213">
    <property type="protein sequence ID" value="BBT15712.1"/>
    <property type="molecule type" value="Genomic_DNA"/>
</dbReference>
<accession>A0A6S5RLF8</accession>
<organism evidence="1 2">
    <name type="scientific">Metapseudomonas otitidis</name>
    <dbReference type="NCBI Taxonomy" id="319939"/>
    <lineage>
        <taxon>Bacteria</taxon>
        <taxon>Pseudomonadati</taxon>
        <taxon>Pseudomonadota</taxon>
        <taxon>Gammaproteobacteria</taxon>
        <taxon>Pseudomonadales</taxon>
        <taxon>Pseudomonadaceae</taxon>
        <taxon>Metapseudomonas</taxon>
    </lineage>
</organism>
<dbReference type="AlphaFoldDB" id="A0A6S5RLF8"/>
<sequence>MTPTNVRYAQRLGTIPTEPRNSLHSPRQYTKTKVFAELLTYVKEHLHSNTDSKKWPASFYKTLNSLIIATPYNLSHAITKCTYTGHYESLSKGYLCGILNNFNIRTAVLKSANDAE</sequence>
<evidence type="ECO:0000313" key="2">
    <source>
        <dbReference type="Proteomes" id="UP000515591"/>
    </source>
</evidence>